<proteinExistence type="predicted"/>
<accession>A0A832VXM9</accession>
<organism evidence="7 8">
    <name type="scientific">Methermicoccus shengliensis</name>
    <dbReference type="NCBI Taxonomy" id="660064"/>
    <lineage>
        <taxon>Archaea</taxon>
        <taxon>Methanobacteriati</taxon>
        <taxon>Methanobacteriota</taxon>
        <taxon>Stenosarchaea group</taxon>
        <taxon>Methanomicrobia</taxon>
        <taxon>Methanosarcinales</taxon>
        <taxon>Methermicoccaceae</taxon>
        <taxon>Methermicoccus</taxon>
    </lineage>
</organism>
<evidence type="ECO:0000313" key="8">
    <source>
        <dbReference type="Proteomes" id="UP000600363"/>
    </source>
</evidence>
<dbReference type="InterPro" id="IPR011604">
    <property type="entry name" value="PDDEXK-like_dom_sf"/>
</dbReference>
<gene>
    <name evidence="7" type="ORF">HA299_04715</name>
</gene>
<comment type="cofactor">
    <cofactor evidence="1">
        <name>[4Fe-4S] cluster</name>
        <dbReference type="ChEBI" id="CHEBI:49883"/>
    </cofactor>
</comment>
<evidence type="ECO:0000256" key="1">
    <source>
        <dbReference type="ARBA" id="ARBA00001966"/>
    </source>
</evidence>
<evidence type="ECO:0000256" key="4">
    <source>
        <dbReference type="ARBA" id="ARBA00022801"/>
    </source>
</evidence>
<dbReference type="GO" id="GO:0051536">
    <property type="term" value="F:iron-sulfur cluster binding"/>
    <property type="evidence" value="ECO:0007669"/>
    <property type="project" value="UniProtKB-KW"/>
</dbReference>
<dbReference type="InterPro" id="IPR051827">
    <property type="entry name" value="Cas4_exonuclease"/>
</dbReference>
<keyword evidence="3" id="KW-0479">Metal-binding</keyword>
<keyword evidence="6" id="KW-0411">Iron-sulfur</keyword>
<dbReference type="EMBL" id="DUIH01000015">
    <property type="protein sequence ID" value="HIH69903.1"/>
    <property type="molecule type" value="Genomic_DNA"/>
</dbReference>
<dbReference type="GO" id="GO:0046872">
    <property type="term" value="F:metal ion binding"/>
    <property type="evidence" value="ECO:0007669"/>
    <property type="project" value="UniProtKB-KW"/>
</dbReference>
<sequence>MARVSEIPIYAACPLRLRLVREGRHLWGDEQRHALRIVHKEWALRYHLALADDRASIVEGLLRELSWVKDNVARIHPEIEQSTLSHVASELAALAGEVARGLEVLAKDGRGWMIEPLKIQHTMYSDELGLSGTVDKLVGDGDDGLIPSIIRTGNAPSVGVWAMDRLQATGYALLMEEEGERPKWAQVEYASAGVVRRFPIRAAERRECLRCIEGIHTLNERAKPNYRACARCPLKDECPTRGTLLSRLLGRF</sequence>
<evidence type="ECO:0000256" key="2">
    <source>
        <dbReference type="ARBA" id="ARBA00022722"/>
    </source>
</evidence>
<dbReference type="AlphaFoldDB" id="A0A832VXM9"/>
<evidence type="ECO:0000313" key="7">
    <source>
        <dbReference type="EMBL" id="HIH69903.1"/>
    </source>
</evidence>
<evidence type="ECO:0000256" key="5">
    <source>
        <dbReference type="ARBA" id="ARBA00023004"/>
    </source>
</evidence>
<dbReference type="Proteomes" id="UP000600363">
    <property type="component" value="Unassembled WGS sequence"/>
</dbReference>
<dbReference type="Gene3D" id="3.90.320.10">
    <property type="match status" value="1"/>
</dbReference>
<name>A0A832VXM9_9EURY</name>
<comment type="caution">
    <text evidence="7">The sequence shown here is derived from an EMBL/GenBank/DDBJ whole genome shotgun (WGS) entry which is preliminary data.</text>
</comment>
<keyword evidence="2" id="KW-0540">Nuclease</keyword>
<dbReference type="GO" id="GO:0016787">
    <property type="term" value="F:hydrolase activity"/>
    <property type="evidence" value="ECO:0007669"/>
    <property type="project" value="UniProtKB-KW"/>
</dbReference>
<protein>
    <recommendedName>
        <fullName evidence="9">DUF83 domain-containing protein</fullName>
    </recommendedName>
</protein>
<reference evidence="7" key="1">
    <citation type="journal article" date="2020" name="bioRxiv">
        <title>A rank-normalized archaeal taxonomy based on genome phylogeny resolves widespread incomplete and uneven classifications.</title>
        <authorList>
            <person name="Rinke C."/>
            <person name="Chuvochina M."/>
            <person name="Mussig A.J."/>
            <person name="Chaumeil P.-A."/>
            <person name="Waite D.W."/>
            <person name="Whitman W.B."/>
            <person name="Parks D.H."/>
            <person name="Hugenholtz P."/>
        </authorList>
    </citation>
    <scope>NUCLEOTIDE SEQUENCE</scope>
    <source>
        <strain evidence="7">UBA12518</strain>
    </source>
</reference>
<keyword evidence="5" id="KW-0408">Iron</keyword>
<evidence type="ECO:0000256" key="6">
    <source>
        <dbReference type="ARBA" id="ARBA00023014"/>
    </source>
</evidence>
<evidence type="ECO:0008006" key="9">
    <source>
        <dbReference type="Google" id="ProtNLM"/>
    </source>
</evidence>
<evidence type="ECO:0000256" key="3">
    <source>
        <dbReference type="ARBA" id="ARBA00022723"/>
    </source>
</evidence>
<keyword evidence="4" id="KW-0378">Hydrolase</keyword>
<dbReference type="PANTHER" id="PTHR36531:SF6">
    <property type="entry name" value="DNA REPLICATION ATP-DEPENDENT HELICASE_NUCLEASE DNA2"/>
    <property type="match status" value="1"/>
</dbReference>
<dbReference type="GO" id="GO:0004518">
    <property type="term" value="F:nuclease activity"/>
    <property type="evidence" value="ECO:0007669"/>
    <property type="project" value="UniProtKB-KW"/>
</dbReference>
<dbReference type="PANTHER" id="PTHR36531">
    <property type="entry name" value="CRISPR-ASSOCIATED EXONUCLEASE CAS4"/>
    <property type="match status" value="1"/>
</dbReference>